<dbReference type="PROSITE" id="PS50181">
    <property type="entry name" value="FBOX"/>
    <property type="match status" value="1"/>
</dbReference>
<dbReference type="AlphaFoldDB" id="A0AAV9UMQ5"/>
<evidence type="ECO:0000259" key="1">
    <source>
        <dbReference type="PROSITE" id="PS50181"/>
    </source>
</evidence>
<sequence length="546" mass="62751">MTDRLTTLPTELLRKICLNIKNTNDLTAVARVCQRLNDVATPILYRTVTIKLHTGRGIHYQLLASFLIGETEHLRYTRCLVVTGSVFGMPPHDPRDHVIATDTVLHLILIIRRLEPDTLKKIIWDADIYLQTSLQELLYSEQRSITSFILSPRPRMQMMPMDTLPLAILFQQFQLKELQMTGIRRVSELRSVIFALVVHAATLETIVLDFTDELVMAMRNSQAGAAWYTILMGLQWSTHTSVERLNTYQGTVVFPRLTHVEITGLPDWTWFLDGSQGNLGERRLPIAFNGSTIDHLRITDQRSYIPLVRSLTANAVRPQRLHLLLTACEPELATYLRQSSGLVELRIELIARSIRDRKETDLSSHDATLKRLFWVVRNPRGRLLNISSLQFNKWVAMSHMEEIAAVIDLDHYCCKNGQDMKSIKSIWLLGVNEVFEKSQLAATSSYWTGRQAERLQMLETLCKHFYRRGTKPPPSLEVLSVGITHDREPFFIGELADRRDLARPGFTINSRISAHELSIDEFNRRHDNLSMFSMLKPSWQEDVRSI</sequence>
<dbReference type="InterPro" id="IPR001810">
    <property type="entry name" value="F-box_dom"/>
</dbReference>
<reference evidence="2 3" key="1">
    <citation type="submission" date="2019-10" db="EMBL/GenBank/DDBJ databases">
        <authorList>
            <person name="Palmer J.M."/>
        </authorList>
    </citation>
    <scope>NUCLEOTIDE SEQUENCE [LARGE SCALE GENOMIC DNA]</scope>
    <source>
        <strain evidence="2 3">TWF696</strain>
    </source>
</reference>
<accession>A0AAV9UMQ5</accession>
<evidence type="ECO:0000313" key="2">
    <source>
        <dbReference type="EMBL" id="KAK6344289.1"/>
    </source>
</evidence>
<feature type="domain" description="F-box" evidence="1">
    <location>
        <begin position="2"/>
        <end position="48"/>
    </location>
</feature>
<evidence type="ECO:0000313" key="3">
    <source>
        <dbReference type="Proteomes" id="UP001375240"/>
    </source>
</evidence>
<dbReference type="EMBL" id="JAVHNQ010000006">
    <property type="protein sequence ID" value="KAK6344289.1"/>
    <property type="molecule type" value="Genomic_DNA"/>
</dbReference>
<dbReference type="Pfam" id="PF12937">
    <property type="entry name" value="F-box-like"/>
    <property type="match status" value="1"/>
</dbReference>
<comment type="caution">
    <text evidence="2">The sequence shown here is derived from an EMBL/GenBank/DDBJ whole genome shotgun (WGS) entry which is preliminary data.</text>
</comment>
<dbReference type="Proteomes" id="UP001375240">
    <property type="component" value="Unassembled WGS sequence"/>
</dbReference>
<proteinExistence type="predicted"/>
<keyword evidence="3" id="KW-1185">Reference proteome</keyword>
<gene>
    <name evidence="2" type="ORF">TWF696_007930</name>
</gene>
<name>A0AAV9UMQ5_9PEZI</name>
<organism evidence="2 3">
    <name type="scientific">Orbilia brochopaga</name>
    <dbReference type="NCBI Taxonomy" id="3140254"/>
    <lineage>
        <taxon>Eukaryota</taxon>
        <taxon>Fungi</taxon>
        <taxon>Dikarya</taxon>
        <taxon>Ascomycota</taxon>
        <taxon>Pezizomycotina</taxon>
        <taxon>Orbiliomycetes</taxon>
        <taxon>Orbiliales</taxon>
        <taxon>Orbiliaceae</taxon>
        <taxon>Orbilia</taxon>
    </lineage>
</organism>
<protein>
    <recommendedName>
        <fullName evidence="1">F-box domain-containing protein</fullName>
    </recommendedName>
</protein>